<dbReference type="SMART" id="SM00320">
    <property type="entry name" value="WD40"/>
    <property type="match status" value="10"/>
</dbReference>
<comment type="caution">
    <text evidence="10">The sequence shown here is derived from an EMBL/GenBank/DDBJ whole genome shotgun (WGS) entry which is preliminary data.</text>
</comment>
<evidence type="ECO:0000313" key="10">
    <source>
        <dbReference type="EMBL" id="MDA0158851.1"/>
    </source>
</evidence>
<dbReference type="Pfam" id="PF20703">
    <property type="entry name" value="nSTAND1"/>
    <property type="match status" value="2"/>
</dbReference>
<dbReference type="Pfam" id="PF00486">
    <property type="entry name" value="Trans_reg_C"/>
    <property type="match status" value="1"/>
</dbReference>
<dbReference type="InterPro" id="IPR001867">
    <property type="entry name" value="OmpR/PhoB-type_DNA-bd"/>
</dbReference>
<dbReference type="Pfam" id="PF00400">
    <property type="entry name" value="WD40"/>
    <property type="match status" value="3"/>
</dbReference>
<name>A0A9X3S025_9ACTN</name>
<dbReference type="InterPro" id="IPR016032">
    <property type="entry name" value="Sig_transdc_resp-reg_C-effctor"/>
</dbReference>
<sequence>MHVNLLGPVEAVSDDGAIGLGGVKQRAVLAMLALQTGSTVSADRLIDGLWGDHPPASALKLVQLYVSHLRKAFGEEDVIATHGRGYELRLARQDVDAGRFERLLAQGAAREALRLWRGSPLADVAGEPFAAPEIRRLQELHTAALEVAIDQDLDAGRHREVLPEIDGLLAAEPLREPLHARRMLALYRCGRQADALEAYREVRRALIEEIGVEPGPALRALHESILRQDPALDPPVDGSRRTPLFGREQELERLRALWRRVRDGSAATALISGEPGIGKTRLALALADDVRREGGDVSWGDLQALAPGRPSLLVLDGAGVAPQRVPSVLVLMTIVEPDGIVADERVALGALGPDEAARLARFDAGDDEPVGRIVDASRCVPGLIREAARDWARAQAMARVADAAARTSADRAQLQLAEGDLTLRVVEFQGIREPASATPGACPYKGLETFDVEDAAVFFGRERLVAELVARLPGARLLGIVGPSGSGKSSAMRAGLLAAIGAGVLPGSETWAQAVIRPGERPTLPEPPAGWAVLAVDQFEELFTVCRDEGERAAFVAALLDRARHDTIVIVAVRADFYGACARYPELSRLLGANHVLVGPMQRHELRRAVELPAGHAGVAIEPGLADNLVADVEQEPGALPLLSTALFALWDEGLTLDAYERTGGVRGAVARLAEAAYARLDDGGRAEARRILLRLAGDGDVRTRVPLAELGDGAVLSALARDRLVTVGEGEAEVAHEALLREWPRLVSWLEEDAEGRRLHRHLTQAARDWNGDPSELYRGPRLAAALEWADAHGSDLTARERSFLAAGRAAGEQAQRRLRLVLGGVATLLVLAVIAGAIAINQRGHAREAAVAADAQRVGAQALTAGDLDRELLLARQGVALDDSLQTRGNLLAALLKSPAAIGVLRGDGDGLISLDLSPDERTLAFIDIDGTVTFVDRRTHRRAAPPAAVGGQEPCLIVAQVRLDHLRFSPDGSRLAVGGCSPVILDARTHRVLARLRVPDEFIYTLRFSPDGRTLFAAVGRPLKGDTALVRFDARSGRPLGPERSAGEGLGSFMLTRDGRRVVTSFEGATVIRDAGTLRPLRSLPVGAETAALSPDGHTVLLGGSDGSVRFLDLVSGKVRTGSGRHEGAVVKATFNADGASAITAGQDDRVIVWDVKRAEAGETLEGHGGQVTGLAISHDNQTLYSSALDGKVLIWDLAGTRRLGRPFGLGTGGATLRYALSPDGRVLAAGHADGTVTLIDARTLTPLSGPVRVLRDGPVGGMGFVPHSRLLVVGDSTGFVTLLDSERRQVIWRRRAGDAPIFTPGFSADGRLLATASDDFNDREDGVVRLWALPSGREIGGPLKYPSVEDVSLSPDGRTLAITAGIDRKDLDKGDVEIVDAGTHRRRASLPETETVTDLARFTPDGRFIVAGSWKGWARLWSTKTFKPATRPFVGHAGRVEWESISPDGRTLATGGPEGAIRLWDLPTQRPLGAPLPALPNHEAVPQFTPDGNYLFAITDAGRAYRWDMRGASWAQHACDVAGRTLTRTEWNAALPDRAYAPACAH</sequence>
<dbReference type="GO" id="GO:0000160">
    <property type="term" value="P:phosphorelay signal transduction system"/>
    <property type="evidence" value="ECO:0007669"/>
    <property type="project" value="InterPro"/>
</dbReference>
<dbReference type="PROSITE" id="PS50082">
    <property type="entry name" value="WD_REPEATS_2"/>
    <property type="match status" value="3"/>
</dbReference>
<dbReference type="Gene3D" id="1.25.40.10">
    <property type="entry name" value="Tetratricopeptide repeat domain"/>
    <property type="match status" value="1"/>
</dbReference>
<dbReference type="Pfam" id="PF03704">
    <property type="entry name" value="BTAD"/>
    <property type="match status" value="1"/>
</dbReference>
<dbReference type="InterPro" id="IPR019775">
    <property type="entry name" value="WD40_repeat_CS"/>
</dbReference>
<dbReference type="PROSITE" id="PS50294">
    <property type="entry name" value="WD_REPEATS_REGION"/>
    <property type="match status" value="3"/>
</dbReference>
<dbReference type="Gene3D" id="1.10.10.10">
    <property type="entry name" value="Winged helix-like DNA-binding domain superfamily/Winged helix DNA-binding domain"/>
    <property type="match status" value="1"/>
</dbReference>
<dbReference type="InterPro" id="IPR001680">
    <property type="entry name" value="WD40_rpt"/>
</dbReference>
<evidence type="ECO:0000256" key="4">
    <source>
        <dbReference type="ARBA" id="ARBA00023015"/>
    </source>
</evidence>
<keyword evidence="11" id="KW-1185">Reference proteome</keyword>
<evidence type="ECO:0000313" key="11">
    <source>
        <dbReference type="Proteomes" id="UP001149140"/>
    </source>
</evidence>
<keyword evidence="3" id="KW-0677">Repeat</keyword>
<keyword evidence="6" id="KW-0804">Transcription</keyword>
<dbReference type="InterPro" id="IPR036388">
    <property type="entry name" value="WH-like_DNA-bd_sf"/>
</dbReference>
<dbReference type="GO" id="GO:0005829">
    <property type="term" value="C:cytosol"/>
    <property type="evidence" value="ECO:0007669"/>
    <property type="project" value="UniProtKB-ARBA"/>
</dbReference>
<dbReference type="CDD" id="cd15831">
    <property type="entry name" value="BTAD"/>
    <property type="match status" value="1"/>
</dbReference>
<accession>A0A9X3S025</accession>
<dbReference type="SMART" id="SM01043">
    <property type="entry name" value="BTAD"/>
    <property type="match status" value="1"/>
</dbReference>
<feature type="repeat" description="WD" evidence="7">
    <location>
        <begin position="1126"/>
        <end position="1167"/>
    </location>
</feature>
<dbReference type="Proteomes" id="UP001149140">
    <property type="component" value="Unassembled WGS sequence"/>
</dbReference>
<evidence type="ECO:0000256" key="2">
    <source>
        <dbReference type="ARBA" id="ARBA00022574"/>
    </source>
</evidence>
<dbReference type="Pfam" id="PF13191">
    <property type="entry name" value="AAA_16"/>
    <property type="match status" value="1"/>
</dbReference>
<keyword evidence="5 8" id="KW-0238">DNA-binding</keyword>
<proteinExistence type="inferred from homology"/>
<feature type="repeat" description="WD" evidence="7">
    <location>
        <begin position="1168"/>
        <end position="1209"/>
    </location>
</feature>
<dbReference type="InterPro" id="IPR011047">
    <property type="entry name" value="Quinoprotein_ADH-like_sf"/>
</dbReference>
<dbReference type="GO" id="GO:0006355">
    <property type="term" value="P:regulation of DNA-templated transcription"/>
    <property type="evidence" value="ECO:0007669"/>
    <property type="project" value="InterPro"/>
</dbReference>
<comment type="similarity">
    <text evidence="1">Belongs to the AfsR/DnrI/RedD regulatory family.</text>
</comment>
<keyword evidence="2 7" id="KW-0853">WD repeat</keyword>
<dbReference type="PROSITE" id="PS51755">
    <property type="entry name" value="OMPR_PHOB"/>
    <property type="match status" value="1"/>
</dbReference>
<evidence type="ECO:0000256" key="7">
    <source>
        <dbReference type="PROSITE-ProRule" id="PRU00221"/>
    </source>
</evidence>
<dbReference type="InterPro" id="IPR011990">
    <property type="entry name" value="TPR-like_helical_dom_sf"/>
</dbReference>
<evidence type="ECO:0000256" key="6">
    <source>
        <dbReference type="ARBA" id="ARBA00023163"/>
    </source>
</evidence>
<dbReference type="InterPro" id="IPR049052">
    <property type="entry name" value="nSTAND1"/>
</dbReference>
<reference evidence="10" key="1">
    <citation type="submission" date="2022-10" db="EMBL/GenBank/DDBJ databases">
        <title>The WGS of Solirubrobacter ginsenosidimutans DSM 21036.</title>
        <authorList>
            <person name="Jiang Z."/>
        </authorList>
    </citation>
    <scope>NUCLEOTIDE SEQUENCE</scope>
    <source>
        <strain evidence="10">DSM 21036</strain>
    </source>
</reference>
<dbReference type="PANTHER" id="PTHR35807">
    <property type="entry name" value="TRANSCRIPTIONAL REGULATOR REDD-RELATED"/>
    <property type="match status" value="1"/>
</dbReference>
<feature type="repeat" description="WD" evidence="7">
    <location>
        <begin position="1437"/>
        <end position="1478"/>
    </location>
</feature>
<evidence type="ECO:0000256" key="8">
    <source>
        <dbReference type="PROSITE-ProRule" id="PRU01091"/>
    </source>
</evidence>
<dbReference type="CDD" id="cd00200">
    <property type="entry name" value="WD40"/>
    <property type="match status" value="1"/>
</dbReference>
<organism evidence="10 11">
    <name type="scientific">Solirubrobacter ginsenosidimutans</name>
    <dbReference type="NCBI Taxonomy" id="490573"/>
    <lineage>
        <taxon>Bacteria</taxon>
        <taxon>Bacillati</taxon>
        <taxon>Actinomycetota</taxon>
        <taxon>Thermoleophilia</taxon>
        <taxon>Solirubrobacterales</taxon>
        <taxon>Solirubrobacteraceae</taxon>
        <taxon>Solirubrobacter</taxon>
    </lineage>
</organism>
<dbReference type="EMBL" id="JAPDOD010000001">
    <property type="protein sequence ID" value="MDA0158851.1"/>
    <property type="molecule type" value="Genomic_DNA"/>
</dbReference>
<evidence type="ECO:0000256" key="1">
    <source>
        <dbReference type="ARBA" id="ARBA00005820"/>
    </source>
</evidence>
<dbReference type="SUPFAM" id="SSF50998">
    <property type="entry name" value="Quinoprotein alcohol dehydrogenase-like"/>
    <property type="match status" value="1"/>
</dbReference>
<dbReference type="SMART" id="SM00862">
    <property type="entry name" value="Trans_reg_C"/>
    <property type="match status" value="1"/>
</dbReference>
<protein>
    <submittedName>
        <fullName evidence="10">AAA family ATPase</fullName>
    </submittedName>
</protein>
<dbReference type="RefSeq" id="WP_270037449.1">
    <property type="nucleotide sequence ID" value="NZ_JAPDOD010000001.1"/>
</dbReference>
<dbReference type="PROSITE" id="PS00678">
    <property type="entry name" value="WD_REPEATS_1"/>
    <property type="match status" value="2"/>
</dbReference>
<feature type="DNA-binding region" description="OmpR/PhoB-type" evidence="8">
    <location>
        <begin position="1"/>
        <end position="90"/>
    </location>
</feature>
<evidence type="ECO:0000256" key="5">
    <source>
        <dbReference type="ARBA" id="ARBA00023125"/>
    </source>
</evidence>
<dbReference type="InterPro" id="IPR041664">
    <property type="entry name" value="AAA_16"/>
</dbReference>
<dbReference type="SUPFAM" id="SSF46894">
    <property type="entry name" value="C-terminal effector domain of the bipartite response regulators"/>
    <property type="match status" value="1"/>
</dbReference>
<dbReference type="SUPFAM" id="SSF52540">
    <property type="entry name" value="P-loop containing nucleoside triphosphate hydrolases"/>
    <property type="match status" value="2"/>
</dbReference>
<dbReference type="InterPro" id="IPR051677">
    <property type="entry name" value="AfsR-DnrI-RedD_regulator"/>
</dbReference>
<keyword evidence="4" id="KW-0805">Transcription regulation</keyword>
<feature type="domain" description="OmpR/PhoB-type" evidence="9">
    <location>
        <begin position="1"/>
        <end position="90"/>
    </location>
</feature>
<dbReference type="PANTHER" id="PTHR35807:SF1">
    <property type="entry name" value="TRANSCRIPTIONAL REGULATOR REDD"/>
    <property type="match status" value="1"/>
</dbReference>
<dbReference type="Gene3D" id="2.130.10.10">
    <property type="entry name" value="YVTN repeat-like/Quinoprotein amine dehydrogenase"/>
    <property type="match status" value="4"/>
</dbReference>
<gene>
    <name evidence="10" type="ORF">OM076_01130</name>
</gene>
<dbReference type="SUPFAM" id="SSF48452">
    <property type="entry name" value="TPR-like"/>
    <property type="match status" value="1"/>
</dbReference>
<dbReference type="InterPro" id="IPR015943">
    <property type="entry name" value="WD40/YVTN_repeat-like_dom_sf"/>
</dbReference>
<evidence type="ECO:0000256" key="3">
    <source>
        <dbReference type="ARBA" id="ARBA00022737"/>
    </source>
</evidence>
<dbReference type="InterPro" id="IPR005158">
    <property type="entry name" value="BTAD"/>
</dbReference>
<dbReference type="GO" id="GO:0003677">
    <property type="term" value="F:DNA binding"/>
    <property type="evidence" value="ECO:0007669"/>
    <property type="project" value="UniProtKB-UniRule"/>
</dbReference>
<dbReference type="InterPro" id="IPR011044">
    <property type="entry name" value="Quino_amine_DH_bsu"/>
</dbReference>
<dbReference type="InterPro" id="IPR027417">
    <property type="entry name" value="P-loop_NTPase"/>
</dbReference>
<dbReference type="SUPFAM" id="SSF50969">
    <property type="entry name" value="YVTN repeat-like/Quinoprotein amine dehydrogenase"/>
    <property type="match status" value="1"/>
</dbReference>
<evidence type="ECO:0000259" key="9">
    <source>
        <dbReference type="PROSITE" id="PS51755"/>
    </source>
</evidence>